<dbReference type="InterPro" id="IPR013766">
    <property type="entry name" value="Thioredoxin_domain"/>
</dbReference>
<name>A0A1N6UTJ6_9BACT</name>
<keyword evidence="5" id="KW-1185">Reference proteome</keyword>
<dbReference type="Pfam" id="PF00085">
    <property type="entry name" value="Thioredoxin"/>
    <property type="match status" value="1"/>
</dbReference>
<dbReference type="PROSITE" id="PS51352">
    <property type="entry name" value="THIOREDOXIN_2"/>
    <property type="match status" value="1"/>
</dbReference>
<keyword evidence="2" id="KW-0676">Redox-active center</keyword>
<dbReference type="Gene3D" id="3.40.30.10">
    <property type="entry name" value="Glutaredoxin"/>
    <property type="match status" value="1"/>
</dbReference>
<evidence type="ECO:0000256" key="2">
    <source>
        <dbReference type="ARBA" id="ARBA00023284"/>
    </source>
</evidence>
<evidence type="ECO:0000313" key="5">
    <source>
        <dbReference type="Proteomes" id="UP000185924"/>
    </source>
</evidence>
<protein>
    <submittedName>
        <fullName evidence="4">Thioredoxin</fullName>
    </submittedName>
</protein>
<dbReference type="PANTHER" id="PTHR46115">
    <property type="entry name" value="THIOREDOXIN-LIKE PROTEIN 1"/>
    <property type="match status" value="1"/>
</dbReference>
<evidence type="ECO:0000256" key="1">
    <source>
        <dbReference type="ARBA" id="ARBA00023157"/>
    </source>
</evidence>
<proteinExistence type="predicted"/>
<dbReference type="STRING" id="1077936.SAMN05421545_1069"/>
<keyword evidence="1" id="KW-1015">Disulfide bond</keyword>
<dbReference type="RefSeq" id="WP_076421350.1">
    <property type="nucleotide sequence ID" value="NZ_FTNM01000001.1"/>
</dbReference>
<dbReference type="InterPro" id="IPR036249">
    <property type="entry name" value="Thioredoxin-like_sf"/>
</dbReference>
<dbReference type="CDD" id="cd02947">
    <property type="entry name" value="TRX_family"/>
    <property type="match status" value="1"/>
</dbReference>
<evidence type="ECO:0000259" key="3">
    <source>
        <dbReference type="PROSITE" id="PS51352"/>
    </source>
</evidence>
<dbReference type="AlphaFoldDB" id="A0A1N6UTJ6"/>
<evidence type="ECO:0000313" key="4">
    <source>
        <dbReference type="EMBL" id="SIQ68965.1"/>
    </source>
</evidence>
<feature type="domain" description="Thioredoxin" evidence="3">
    <location>
        <begin position="1"/>
        <end position="106"/>
    </location>
</feature>
<reference evidence="5" key="1">
    <citation type="submission" date="2017-01" db="EMBL/GenBank/DDBJ databases">
        <authorList>
            <person name="Varghese N."/>
            <person name="Submissions S."/>
        </authorList>
    </citation>
    <scope>NUCLEOTIDE SEQUENCE [LARGE SCALE GENOMIC DNA]</scope>
    <source>
        <strain evidence="5">DM9</strain>
    </source>
</reference>
<dbReference type="PROSITE" id="PS00194">
    <property type="entry name" value="THIOREDOXIN_1"/>
    <property type="match status" value="1"/>
</dbReference>
<accession>A0A1N6UTJ6</accession>
<dbReference type="SUPFAM" id="SSF52833">
    <property type="entry name" value="Thioredoxin-like"/>
    <property type="match status" value="1"/>
</dbReference>
<dbReference type="EMBL" id="FTNM01000001">
    <property type="protein sequence ID" value="SIQ68965.1"/>
    <property type="molecule type" value="Genomic_DNA"/>
</dbReference>
<dbReference type="InterPro" id="IPR017937">
    <property type="entry name" value="Thioredoxin_CS"/>
</dbReference>
<organism evidence="4 5">
    <name type="scientific">Pontibacter lucknowensis</name>
    <dbReference type="NCBI Taxonomy" id="1077936"/>
    <lineage>
        <taxon>Bacteria</taxon>
        <taxon>Pseudomonadati</taxon>
        <taxon>Bacteroidota</taxon>
        <taxon>Cytophagia</taxon>
        <taxon>Cytophagales</taxon>
        <taxon>Hymenobacteraceae</taxon>
        <taxon>Pontibacter</taxon>
    </lineage>
</organism>
<dbReference type="Proteomes" id="UP000185924">
    <property type="component" value="Unassembled WGS sequence"/>
</dbReference>
<gene>
    <name evidence="4" type="ORF">SAMN05421545_1069</name>
</gene>
<dbReference type="OrthoDB" id="7629852at2"/>
<sequence length="106" mass="11723">MAVIVATDNDFNNVLNSNQNVVVKYYADWCGSCRLFAPKFKRMSDEEVFANVAFVDVNAETSPEARKLAGVTNLPFFAVFRSGKLVDTVAASKEEAVRDLINKLTV</sequence>